<dbReference type="NCBIfam" id="TIGR01133">
    <property type="entry name" value="murG"/>
    <property type="match status" value="1"/>
</dbReference>
<feature type="binding site" evidence="10">
    <location>
        <position position="164"/>
    </location>
    <ligand>
        <name>UDP-N-acetyl-alpha-D-glucosamine</name>
        <dbReference type="ChEBI" id="CHEBI:57705"/>
    </ligand>
</feature>
<evidence type="ECO:0000259" key="11">
    <source>
        <dbReference type="Pfam" id="PF03033"/>
    </source>
</evidence>
<keyword evidence="14" id="KW-1185">Reference proteome</keyword>
<keyword evidence="1 10" id="KW-1003">Cell membrane</keyword>
<evidence type="ECO:0000256" key="5">
    <source>
        <dbReference type="ARBA" id="ARBA00022960"/>
    </source>
</evidence>
<evidence type="ECO:0000256" key="1">
    <source>
        <dbReference type="ARBA" id="ARBA00022475"/>
    </source>
</evidence>
<feature type="binding site" evidence="10">
    <location>
        <position position="122"/>
    </location>
    <ligand>
        <name>UDP-N-acetyl-alpha-D-glucosamine</name>
        <dbReference type="ChEBI" id="CHEBI:57705"/>
    </ligand>
</feature>
<dbReference type="EC" id="2.4.1.227" evidence="10"/>
<keyword evidence="8 10" id="KW-0131">Cell cycle</keyword>
<keyword evidence="7 10" id="KW-0472">Membrane</keyword>
<feature type="domain" description="Glycosyltransferase family 28 N-terminal" evidence="11">
    <location>
        <begin position="4"/>
        <end position="140"/>
    </location>
</feature>
<comment type="caution">
    <text evidence="13">The sequence shown here is derived from an EMBL/GenBank/DDBJ whole genome shotgun (WGS) entry which is preliminary data.</text>
</comment>
<dbReference type="CDD" id="cd03785">
    <property type="entry name" value="GT28_MurG"/>
    <property type="match status" value="1"/>
</dbReference>
<evidence type="ECO:0000256" key="6">
    <source>
        <dbReference type="ARBA" id="ARBA00022984"/>
    </source>
</evidence>
<feature type="binding site" evidence="10">
    <location>
        <position position="293"/>
    </location>
    <ligand>
        <name>UDP-N-acetyl-alpha-D-glucosamine</name>
        <dbReference type="ChEBI" id="CHEBI:57705"/>
    </ligand>
</feature>
<name>A0ABT3H9M4_9HYPH</name>
<evidence type="ECO:0000256" key="8">
    <source>
        <dbReference type="ARBA" id="ARBA00023306"/>
    </source>
</evidence>
<keyword evidence="2 10" id="KW-0132">Cell division</keyword>
<comment type="caution">
    <text evidence="10">Lacks conserved residue(s) required for the propagation of feature annotation.</text>
</comment>
<comment type="catalytic activity">
    <reaction evidence="10">
        <text>di-trans,octa-cis-undecaprenyl diphospho-N-acetyl-alpha-D-muramoyl-L-alanyl-D-glutamyl-meso-2,6-diaminopimeloyl-D-alanyl-D-alanine + UDP-N-acetyl-alpha-D-glucosamine = di-trans,octa-cis-undecaprenyl diphospho-[N-acetyl-alpha-D-glucosaminyl-(1-&gt;4)]-N-acetyl-alpha-D-muramoyl-L-alanyl-D-glutamyl-meso-2,6-diaminopimeloyl-D-alanyl-D-alanine + UDP + H(+)</text>
        <dbReference type="Rhea" id="RHEA:31227"/>
        <dbReference type="ChEBI" id="CHEBI:15378"/>
        <dbReference type="ChEBI" id="CHEBI:57705"/>
        <dbReference type="ChEBI" id="CHEBI:58223"/>
        <dbReference type="ChEBI" id="CHEBI:61387"/>
        <dbReference type="ChEBI" id="CHEBI:61388"/>
        <dbReference type="EC" id="2.4.1.227"/>
    </reaction>
</comment>
<evidence type="ECO:0000259" key="12">
    <source>
        <dbReference type="Pfam" id="PF04101"/>
    </source>
</evidence>
<dbReference type="InterPro" id="IPR004276">
    <property type="entry name" value="GlycoTrans_28_N"/>
</dbReference>
<dbReference type="InterPro" id="IPR007235">
    <property type="entry name" value="Glyco_trans_28_C"/>
</dbReference>
<keyword evidence="4 10" id="KW-0808">Transferase</keyword>
<sequence>MTCVLIAAGGTGGHLFPAEALAEALTARGIAVDLATDERADRYGTTFPARATHIVSSATLTGKSPVALLRTALALAKGVWQSLGAIGRVKPDVVVGFGGYPTFPPLIAAFLRGVPIVLHEQNAVTGRANRMLGRLAKAVATSFPGLKHGDAFAGKSVHTGNPVRPAVIAAAEVPYDEPSEDGPFRLVVFGGSQGARYFSEALPGAVRALPQALRARLDIVQQCRPEDMEAVTGAYEALGVTHHCAPFFTDMPARIAAAHLVIARSGASTVTELAVIGRPSILVPFPYALDHDQAANAEALAAEGGASVIRQSELPPERLADEIATRAADSAGLAATAAAAKAVGRPDAAARLADLVLHIASGAGVQSFSPGVSQ</sequence>
<reference evidence="14" key="1">
    <citation type="submission" date="2023-07" db="EMBL/GenBank/DDBJ databases">
        <title>Genome sequencing of Purple Non-Sulfur Bacteria from various extreme environments.</title>
        <authorList>
            <person name="Mayer M."/>
        </authorList>
    </citation>
    <scope>NUCLEOTIDE SEQUENCE [LARGE SCALE GENOMIC DNA]</scope>
    <source>
        <strain evidence="14">DSM 17935</strain>
    </source>
</reference>
<keyword evidence="5 10" id="KW-0133">Cell shape</keyword>
<dbReference type="PANTHER" id="PTHR21015:SF22">
    <property type="entry name" value="GLYCOSYLTRANSFERASE"/>
    <property type="match status" value="1"/>
</dbReference>
<comment type="similarity">
    <text evidence="10">Belongs to the glycosyltransferase 28 family. MurG subfamily.</text>
</comment>
<keyword evidence="6 10" id="KW-0573">Peptidoglycan synthesis</keyword>
<protein>
    <recommendedName>
        <fullName evidence="10">UDP-N-acetylglucosamine--N-acetylmuramyl-(pentapeptide) pyrophosphoryl-undecaprenol N-acetylglucosamine transferase</fullName>
        <ecNumber evidence="10">2.4.1.227</ecNumber>
    </recommendedName>
    <alternativeName>
        <fullName evidence="10">Undecaprenyl-PP-MurNAc-pentapeptide-UDPGlcNAc GlcNAc transferase</fullName>
    </alternativeName>
</protein>
<dbReference type="GO" id="GO:0016757">
    <property type="term" value="F:glycosyltransferase activity"/>
    <property type="evidence" value="ECO:0007669"/>
    <property type="project" value="UniProtKB-KW"/>
</dbReference>
<proteinExistence type="inferred from homology"/>
<keyword evidence="3 10" id="KW-0328">Glycosyltransferase</keyword>
<evidence type="ECO:0000256" key="2">
    <source>
        <dbReference type="ARBA" id="ARBA00022618"/>
    </source>
</evidence>
<dbReference type="RefSeq" id="WP_264600687.1">
    <property type="nucleotide sequence ID" value="NZ_JAOQNS010000003.1"/>
</dbReference>
<dbReference type="Pfam" id="PF04101">
    <property type="entry name" value="Glyco_tran_28_C"/>
    <property type="match status" value="1"/>
</dbReference>
<evidence type="ECO:0000256" key="9">
    <source>
        <dbReference type="ARBA" id="ARBA00023316"/>
    </source>
</evidence>
<evidence type="ECO:0000313" key="14">
    <source>
        <dbReference type="Proteomes" id="UP001209755"/>
    </source>
</evidence>
<dbReference type="InterPro" id="IPR006009">
    <property type="entry name" value="GlcNAc_MurG"/>
</dbReference>
<dbReference type="Gene3D" id="3.40.50.2000">
    <property type="entry name" value="Glycogen Phosphorylase B"/>
    <property type="match status" value="2"/>
</dbReference>
<evidence type="ECO:0000256" key="3">
    <source>
        <dbReference type="ARBA" id="ARBA00022676"/>
    </source>
</evidence>
<dbReference type="Proteomes" id="UP001209755">
    <property type="component" value="Unassembled WGS sequence"/>
</dbReference>
<keyword evidence="9 10" id="KW-0961">Cell wall biogenesis/degradation</keyword>
<dbReference type="EMBL" id="JAOQNS010000003">
    <property type="protein sequence ID" value="MCW2307034.1"/>
    <property type="molecule type" value="Genomic_DNA"/>
</dbReference>
<evidence type="ECO:0000313" key="13">
    <source>
        <dbReference type="EMBL" id="MCW2307034.1"/>
    </source>
</evidence>
<evidence type="ECO:0000256" key="4">
    <source>
        <dbReference type="ARBA" id="ARBA00022679"/>
    </source>
</evidence>
<dbReference type="Pfam" id="PF03033">
    <property type="entry name" value="Glyco_transf_28"/>
    <property type="match status" value="1"/>
</dbReference>
<organism evidence="13 14">
    <name type="scientific">Rhodobium gokarnense</name>
    <dbReference type="NCBI Taxonomy" id="364296"/>
    <lineage>
        <taxon>Bacteria</taxon>
        <taxon>Pseudomonadati</taxon>
        <taxon>Pseudomonadota</taxon>
        <taxon>Alphaproteobacteria</taxon>
        <taxon>Hyphomicrobiales</taxon>
        <taxon>Rhodobiaceae</taxon>
        <taxon>Rhodobium</taxon>
    </lineage>
</organism>
<comment type="subcellular location">
    <subcellularLocation>
        <location evidence="10">Cell membrane</location>
        <topology evidence="10">Peripheral membrane protein</topology>
        <orientation evidence="10">Cytoplasmic side</orientation>
    </subcellularLocation>
</comment>
<evidence type="ECO:0000256" key="10">
    <source>
        <dbReference type="HAMAP-Rule" id="MF_00033"/>
    </source>
</evidence>
<dbReference type="SUPFAM" id="SSF53756">
    <property type="entry name" value="UDP-Glycosyltransferase/glycogen phosphorylase"/>
    <property type="match status" value="1"/>
</dbReference>
<comment type="pathway">
    <text evidence="10">Cell wall biogenesis; peptidoglycan biosynthesis.</text>
</comment>
<evidence type="ECO:0000256" key="7">
    <source>
        <dbReference type="ARBA" id="ARBA00023136"/>
    </source>
</evidence>
<dbReference type="PANTHER" id="PTHR21015">
    <property type="entry name" value="UDP-N-ACETYLGLUCOSAMINE--N-ACETYLMURAMYL-(PENTAPEPTIDE) PYROPHOSPHORYL-UNDECAPRENOL N-ACETYLGLUCOSAMINE TRANSFERASE 1"/>
    <property type="match status" value="1"/>
</dbReference>
<dbReference type="HAMAP" id="MF_00033">
    <property type="entry name" value="MurG"/>
    <property type="match status" value="1"/>
</dbReference>
<feature type="binding site" evidence="10">
    <location>
        <position position="192"/>
    </location>
    <ligand>
        <name>UDP-N-acetyl-alpha-D-glucosamine</name>
        <dbReference type="ChEBI" id="CHEBI:57705"/>
    </ligand>
</feature>
<feature type="binding site" evidence="10">
    <location>
        <begin position="11"/>
        <end position="13"/>
    </location>
    <ligand>
        <name>UDP-N-acetyl-alpha-D-glucosamine</name>
        <dbReference type="ChEBI" id="CHEBI:57705"/>
    </ligand>
</feature>
<gene>
    <name evidence="10" type="primary">murG</name>
    <name evidence="13" type="ORF">M2319_001356</name>
</gene>
<comment type="function">
    <text evidence="10">Cell wall formation. Catalyzes the transfer of a GlcNAc subunit on undecaprenyl-pyrophosphoryl-MurNAc-pentapeptide (lipid intermediate I) to form undecaprenyl-pyrophosphoryl-MurNAc-(pentapeptide)GlcNAc (lipid intermediate II).</text>
</comment>
<accession>A0ABT3H9M4</accession>
<feature type="domain" description="Glycosyl transferase family 28 C-terminal" evidence="12">
    <location>
        <begin position="186"/>
        <end position="351"/>
    </location>
</feature>